<keyword evidence="1" id="KW-0812">Transmembrane</keyword>
<evidence type="ECO:0000256" key="1">
    <source>
        <dbReference type="SAM" id="Phobius"/>
    </source>
</evidence>
<evidence type="ECO:0008006" key="4">
    <source>
        <dbReference type="Google" id="ProtNLM"/>
    </source>
</evidence>
<name>A0A7C9UTB5_9PROT</name>
<feature type="transmembrane region" description="Helical" evidence="1">
    <location>
        <begin position="83"/>
        <end position="103"/>
    </location>
</feature>
<dbReference type="AlphaFoldDB" id="A0A7C9UTB5"/>
<proteinExistence type="predicted"/>
<dbReference type="Proteomes" id="UP000480684">
    <property type="component" value="Unassembled WGS sequence"/>
</dbReference>
<keyword evidence="3" id="KW-1185">Reference proteome</keyword>
<dbReference type="Pfam" id="PF19588">
    <property type="entry name" value="SxtJ"/>
    <property type="match status" value="1"/>
</dbReference>
<keyword evidence="1" id="KW-1133">Transmembrane helix</keyword>
<organism evidence="2 3">
    <name type="scientific">Magnetospirillum aberrantis SpK</name>
    <dbReference type="NCBI Taxonomy" id="908842"/>
    <lineage>
        <taxon>Bacteria</taxon>
        <taxon>Pseudomonadati</taxon>
        <taxon>Pseudomonadota</taxon>
        <taxon>Alphaproteobacteria</taxon>
        <taxon>Rhodospirillales</taxon>
        <taxon>Rhodospirillaceae</taxon>
        <taxon>Magnetospirillum</taxon>
    </lineage>
</organism>
<feature type="transmembrane region" description="Helical" evidence="1">
    <location>
        <begin position="18"/>
        <end position="36"/>
    </location>
</feature>
<protein>
    <recommendedName>
        <fullName evidence="4">SxtJ</fullName>
    </recommendedName>
</protein>
<evidence type="ECO:0000313" key="3">
    <source>
        <dbReference type="Proteomes" id="UP000480684"/>
    </source>
</evidence>
<feature type="transmembrane region" description="Helical" evidence="1">
    <location>
        <begin position="43"/>
        <end position="63"/>
    </location>
</feature>
<keyword evidence="1" id="KW-0472">Membrane</keyword>
<dbReference type="EMBL" id="JAAIYP010000001">
    <property type="protein sequence ID" value="NFV78529.1"/>
    <property type="molecule type" value="Genomic_DNA"/>
</dbReference>
<evidence type="ECO:0000313" key="2">
    <source>
        <dbReference type="EMBL" id="NFV78529.1"/>
    </source>
</evidence>
<dbReference type="InterPro" id="IPR045781">
    <property type="entry name" value="SxtJ"/>
</dbReference>
<accession>A0A7C9UTB5</accession>
<comment type="caution">
    <text evidence="2">The sequence shown here is derived from an EMBL/GenBank/DDBJ whole genome shotgun (WGS) entry which is preliminary data.</text>
</comment>
<sequence>MQELQSHAPTPQMGSERSFGLVFAAVFLIVGVWPLKAGHDPRMWALGAAVAFLVIALAFPRVLKPLNIVWFKFGMVLHHVMTPLIMGLLFFLTVTPVGLLMRATGKDPMRLKRDPKAASYWIDRTPPGPAPESMKTQF</sequence>
<gene>
    <name evidence="2" type="ORF">G4223_00165</name>
</gene>
<reference evidence="2 3" key="1">
    <citation type="submission" date="2020-02" db="EMBL/GenBank/DDBJ databases">
        <authorList>
            <person name="Dziuba M."/>
            <person name="Kuznetsov B."/>
            <person name="Mardanov A."/>
            <person name="Ravin N."/>
            <person name="Grouzdev D."/>
        </authorList>
    </citation>
    <scope>NUCLEOTIDE SEQUENCE [LARGE SCALE GENOMIC DNA]</scope>
    <source>
        <strain evidence="2 3">SpK</strain>
    </source>
</reference>